<dbReference type="EMBL" id="CP126218">
    <property type="protein sequence ID" value="WIA19601.1"/>
    <property type="molecule type" value="Genomic_DNA"/>
</dbReference>
<keyword evidence="4" id="KW-0029">Amino-acid transport</keyword>
<feature type="transmembrane region" description="Helical" evidence="7">
    <location>
        <begin position="166"/>
        <end position="185"/>
    </location>
</feature>
<protein>
    <recommendedName>
        <fullName evidence="8">Amino acid transporter transmembrane domain-containing protein</fullName>
    </recommendedName>
</protein>
<feature type="transmembrane region" description="Helical" evidence="7">
    <location>
        <begin position="131"/>
        <end position="154"/>
    </location>
</feature>
<evidence type="ECO:0000256" key="4">
    <source>
        <dbReference type="ARBA" id="ARBA00022970"/>
    </source>
</evidence>
<sequence>MTAPSVDQQAGVLNISKSVEDDGQVCISEDESVKRTAGWTDVAYHSVTAMVGAGVLGLPSAFSHLGWAGGIIFLSFSFWVSWYTYKLLVYMHEVPDLDCTLGKGVRRLDRYDQLSAYLLGARRGKLVLLPFQLAVLIGIGITYTVVAGGCLQAFAGSVGTSGNKVLGTWAYMIMFGALQVALAMLPSFDDIRWVSLMGSLMSMAYCIIAFAMSASVKPDSTVNYVPAAVPRSTIDRVMGIFNALTSILFAYGGHNVALEIQATIPVGGRHPLTTIPAMMKGVNVTFLVTGLCYFGVTIAGFHAFGTAVPDNVLGAFAHGSHFWVVSAANLMVVLHVAAAYQVVTMPVYNLIETRLKQARGGVDLTMPMTLGVRLLYVILVTLVAIVIPFFGALMGLIGAIAVTPTTFLLPPLFWIMFKRPRKWGLEWSVNAFLVVVTALLGLMGMVGSLYIIITSWQTFKVFAN</sequence>
<dbReference type="PANTHER" id="PTHR48017">
    <property type="entry name" value="OS05G0424000 PROTEIN-RELATED"/>
    <property type="match status" value="1"/>
</dbReference>
<feature type="transmembrane region" description="Helical" evidence="7">
    <location>
        <begin position="191"/>
        <end position="211"/>
    </location>
</feature>
<proteinExistence type="predicted"/>
<evidence type="ECO:0000313" key="10">
    <source>
        <dbReference type="Proteomes" id="UP001244341"/>
    </source>
</evidence>
<evidence type="ECO:0000256" key="7">
    <source>
        <dbReference type="SAM" id="Phobius"/>
    </source>
</evidence>
<feature type="transmembrane region" description="Helical" evidence="7">
    <location>
        <begin position="372"/>
        <end position="390"/>
    </location>
</feature>
<keyword evidence="10" id="KW-1185">Reference proteome</keyword>
<feature type="transmembrane region" description="Helical" evidence="7">
    <location>
        <begin position="65"/>
        <end position="85"/>
    </location>
</feature>
<dbReference type="Proteomes" id="UP001244341">
    <property type="component" value="Chromosome 11b"/>
</dbReference>
<gene>
    <name evidence="9" type="ORF">OEZ85_005540</name>
</gene>
<dbReference type="Pfam" id="PF01490">
    <property type="entry name" value="Aa_trans"/>
    <property type="match status" value="1"/>
</dbReference>
<feature type="domain" description="Amino acid transporter transmembrane" evidence="8">
    <location>
        <begin position="36"/>
        <end position="453"/>
    </location>
</feature>
<comment type="subcellular location">
    <subcellularLocation>
        <location evidence="1">Membrane</location>
    </subcellularLocation>
</comment>
<evidence type="ECO:0000259" key="8">
    <source>
        <dbReference type="Pfam" id="PF01490"/>
    </source>
</evidence>
<accession>A0ABY8UDN1</accession>
<evidence type="ECO:0000256" key="6">
    <source>
        <dbReference type="ARBA" id="ARBA00023136"/>
    </source>
</evidence>
<organism evidence="9 10">
    <name type="scientific">Tetradesmus obliquus</name>
    <name type="common">Green alga</name>
    <name type="synonym">Acutodesmus obliquus</name>
    <dbReference type="NCBI Taxonomy" id="3088"/>
    <lineage>
        <taxon>Eukaryota</taxon>
        <taxon>Viridiplantae</taxon>
        <taxon>Chlorophyta</taxon>
        <taxon>core chlorophytes</taxon>
        <taxon>Chlorophyceae</taxon>
        <taxon>CS clade</taxon>
        <taxon>Sphaeropleales</taxon>
        <taxon>Scenedesmaceae</taxon>
        <taxon>Tetradesmus</taxon>
    </lineage>
</organism>
<evidence type="ECO:0000256" key="2">
    <source>
        <dbReference type="ARBA" id="ARBA00022448"/>
    </source>
</evidence>
<name>A0ABY8UDN1_TETOB</name>
<dbReference type="InterPro" id="IPR013057">
    <property type="entry name" value="AA_transpt_TM"/>
</dbReference>
<evidence type="ECO:0000256" key="1">
    <source>
        <dbReference type="ARBA" id="ARBA00004370"/>
    </source>
</evidence>
<evidence type="ECO:0000256" key="3">
    <source>
        <dbReference type="ARBA" id="ARBA00022692"/>
    </source>
</evidence>
<evidence type="ECO:0000313" key="9">
    <source>
        <dbReference type="EMBL" id="WIA19601.1"/>
    </source>
</evidence>
<evidence type="ECO:0000256" key="5">
    <source>
        <dbReference type="ARBA" id="ARBA00022989"/>
    </source>
</evidence>
<feature type="transmembrane region" description="Helical" evidence="7">
    <location>
        <begin position="396"/>
        <end position="417"/>
    </location>
</feature>
<keyword evidence="3 7" id="KW-0812">Transmembrane</keyword>
<reference evidence="9 10" key="1">
    <citation type="submission" date="2023-05" db="EMBL/GenBank/DDBJ databases">
        <title>A 100% complete, gapless, phased diploid assembly of the Scenedesmus obliquus UTEX 3031 genome.</title>
        <authorList>
            <person name="Biondi T.C."/>
            <person name="Hanschen E.R."/>
            <person name="Kwon T."/>
            <person name="Eng W."/>
            <person name="Kruse C.P.S."/>
            <person name="Koehler S.I."/>
            <person name="Kunde Y."/>
            <person name="Gleasner C.D."/>
            <person name="You Mak K.T."/>
            <person name="Polle J."/>
            <person name="Hovde B.T."/>
            <person name="Starkenburg S.R."/>
        </authorList>
    </citation>
    <scope>NUCLEOTIDE SEQUENCE [LARGE SCALE GENOMIC DNA]</scope>
    <source>
        <strain evidence="9 10">DOE0152z</strain>
    </source>
</reference>
<feature type="transmembrane region" description="Helical" evidence="7">
    <location>
        <begin position="324"/>
        <end position="351"/>
    </location>
</feature>
<feature type="transmembrane region" description="Helical" evidence="7">
    <location>
        <begin position="429"/>
        <end position="453"/>
    </location>
</feature>
<keyword evidence="2" id="KW-0813">Transport</keyword>
<keyword evidence="6 7" id="KW-0472">Membrane</keyword>
<feature type="transmembrane region" description="Helical" evidence="7">
    <location>
        <begin position="284"/>
        <end position="304"/>
    </location>
</feature>
<keyword evidence="5 7" id="KW-1133">Transmembrane helix</keyword>